<dbReference type="OrthoDB" id="799967at2"/>
<name>A0A1M7B3G8_9FLAO</name>
<reference evidence="4" key="2">
    <citation type="submission" date="2016-11" db="EMBL/GenBank/DDBJ databases">
        <authorList>
            <person name="Varghese N."/>
            <person name="Submissions S."/>
        </authorList>
    </citation>
    <scope>NUCLEOTIDE SEQUENCE [LARGE SCALE GENOMIC DNA]</scope>
    <source>
        <strain evidence="4">DSM 27989</strain>
    </source>
</reference>
<evidence type="ECO:0000313" key="3">
    <source>
        <dbReference type="EMBL" id="SHL49426.1"/>
    </source>
</evidence>
<dbReference type="RefSeq" id="WP_072933226.1">
    <property type="nucleotide sequence ID" value="NZ_BMFL01000007.1"/>
</dbReference>
<dbReference type="AlphaFoldDB" id="A0A1M7B3G8"/>
<feature type="transmembrane region" description="Helical" evidence="1">
    <location>
        <begin position="31"/>
        <end position="51"/>
    </location>
</feature>
<proteinExistence type="predicted"/>
<keyword evidence="5" id="KW-1185">Reference proteome</keyword>
<dbReference type="Proteomes" id="UP000184120">
    <property type="component" value="Unassembled WGS sequence"/>
</dbReference>
<organism evidence="3 4">
    <name type="scientific">Chishuiella changwenlii</name>
    <dbReference type="NCBI Taxonomy" id="1434701"/>
    <lineage>
        <taxon>Bacteria</taxon>
        <taxon>Pseudomonadati</taxon>
        <taxon>Bacteroidota</taxon>
        <taxon>Flavobacteriia</taxon>
        <taxon>Flavobacteriales</taxon>
        <taxon>Weeksellaceae</taxon>
        <taxon>Chishuiella</taxon>
    </lineage>
</organism>
<evidence type="ECO:0000313" key="2">
    <source>
        <dbReference type="EMBL" id="GGE95725.1"/>
    </source>
</evidence>
<gene>
    <name evidence="2" type="ORF">GCM10010984_11530</name>
    <name evidence="3" type="ORF">SAMN05443634_11030</name>
</gene>
<dbReference type="Proteomes" id="UP000650994">
    <property type="component" value="Unassembled WGS sequence"/>
</dbReference>
<evidence type="ECO:0000256" key="1">
    <source>
        <dbReference type="SAM" id="Phobius"/>
    </source>
</evidence>
<dbReference type="EMBL" id="BMFL01000007">
    <property type="protein sequence ID" value="GGE95725.1"/>
    <property type="molecule type" value="Genomic_DNA"/>
</dbReference>
<keyword evidence="1" id="KW-0472">Membrane</keyword>
<keyword evidence="1" id="KW-0812">Transmembrane</keyword>
<sequence length="65" mass="7512">MKIKHTYIILALGVIIWIIGALMELTHHPNANMVLFISTIVEVIGVILFLYKITRNRNLKDFFNS</sequence>
<protein>
    <submittedName>
        <fullName evidence="3">Uncharacterized protein</fullName>
    </submittedName>
</protein>
<evidence type="ECO:0000313" key="4">
    <source>
        <dbReference type="Proteomes" id="UP000184120"/>
    </source>
</evidence>
<accession>A0A1M7B3G8</accession>
<keyword evidence="1" id="KW-1133">Transmembrane helix</keyword>
<feature type="transmembrane region" description="Helical" evidence="1">
    <location>
        <begin position="7"/>
        <end position="25"/>
    </location>
</feature>
<reference evidence="2" key="5">
    <citation type="submission" date="2024-05" db="EMBL/GenBank/DDBJ databases">
        <authorList>
            <person name="Sun Q."/>
            <person name="Zhou Y."/>
        </authorList>
    </citation>
    <scope>NUCLEOTIDE SEQUENCE</scope>
    <source>
        <strain evidence="2">CGMCC 1.12707</strain>
    </source>
</reference>
<reference evidence="5" key="4">
    <citation type="journal article" date="2019" name="Int. J. Syst. Evol. Microbiol.">
        <title>The Global Catalogue of Microorganisms (GCM) 10K type strain sequencing project: providing services to taxonomists for standard genome sequencing and annotation.</title>
        <authorList>
            <consortium name="The Broad Institute Genomics Platform"/>
            <consortium name="The Broad Institute Genome Sequencing Center for Infectious Disease"/>
            <person name="Wu L."/>
            <person name="Ma J."/>
        </authorList>
    </citation>
    <scope>NUCLEOTIDE SEQUENCE [LARGE SCALE GENOMIC DNA]</scope>
    <source>
        <strain evidence="5">CGMCC 1.12707</strain>
    </source>
</reference>
<reference evidence="2" key="1">
    <citation type="journal article" date="2014" name="Int. J. Syst. Evol. Microbiol.">
        <title>Complete genome of a new Firmicutes species belonging to the dominant human colonic microbiota ('Ruminococcus bicirculans') reveals two chromosomes and a selective capacity to utilize plant glucans.</title>
        <authorList>
            <consortium name="NISC Comparative Sequencing Program"/>
            <person name="Wegmann U."/>
            <person name="Louis P."/>
            <person name="Goesmann A."/>
            <person name="Henrissat B."/>
            <person name="Duncan S.H."/>
            <person name="Flint H.J."/>
        </authorList>
    </citation>
    <scope>NUCLEOTIDE SEQUENCE</scope>
    <source>
        <strain evidence="2">CGMCC 1.12707</strain>
    </source>
</reference>
<reference evidence="3" key="3">
    <citation type="submission" date="2016-11" db="EMBL/GenBank/DDBJ databases">
        <authorList>
            <person name="Jaros S."/>
            <person name="Januszkiewicz K."/>
            <person name="Wedrychowicz H."/>
        </authorList>
    </citation>
    <scope>NUCLEOTIDE SEQUENCE [LARGE SCALE GENOMIC DNA]</scope>
    <source>
        <strain evidence="3">DSM 27989</strain>
    </source>
</reference>
<dbReference type="EMBL" id="FRBH01000010">
    <property type="protein sequence ID" value="SHL49426.1"/>
    <property type="molecule type" value="Genomic_DNA"/>
</dbReference>
<evidence type="ECO:0000313" key="5">
    <source>
        <dbReference type="Proteomes" id="UP000650994"/>
    </source>
</evidence>